<dbReference type="GO" id="GO:0005549">
    <property type="term" value="F:odorant binding"/>
    <property type="evidence" value="ECO:0007669"/>
    <property type="project" value="InterPro"/>
</dbReference>
<gene>
    <name evidence="2" type="ORF">ONE63_006862</name>
</gene>
<evidence type="ECO:0000256" key="1">
    <source>
        <dbReference type="SAM" id="SignalP"/>
    </source>
</evidence>
<keyword evidence="1" id="KW-0732">Signal</keyword>
<dbReference type="PROSITE" id="PS51257">
    <property type="entry name" value="PROKAR_LIPOPROTEIN"/>
    <property type="match status" value="1"/>
</dbReference>
<proteinExistence type="predicted"/>
<dbReference type="AlphaFoldDB" id="A0AAV7XQ80"/>
<sequence length="155" mass="17091">MRVFSVALLVLAAACGTAYCAATSSESAEHGSNDAEDRRARDDCMKELKISDADLKDDPMMKAHEKLQACVFKKHGVITTDGKFSADMMIARSNRHFRLQPDIAADFKKAVEKCRPELEGLSGLKEDELAGKIMTCVSKNRTMQESMRSTPSKSK</sequence>
<dbReference type="EMBL" id="JAPTSV010000004">
    <property type="protein sequence ID" value="KAJ1528451.1"/>
    <property type="molecule type" value="Genomic_DNA"/>
</dbReference>
<keyword evidence="3" id="KW-1185">Reference proteome</keyword>
<dbReference type="Proteomes" id="UP001075354">
    <property type="component" value="Chromosome 4"/>
</dbReference>
<reference evidence="2" key="1">
    <citation type="submission" date="2022-12" db="EMBL/GenBank/DDBJ databases">
        <title>Chromosome-level genome assembly of the bean flower thrips Megalurothrips usitatus.</title>
        <authorList>
            <person name="Ma L."/>
            <person name="Liu Q."/>
            <person name="Li H."/>
            <person name="Cai W."/>
        </authorList>
    </citation>
    <scope>NUCLEOTIDE SEQUENCE</scope>
    <source>
        <strain evidence="2">Cailab_2022a</strain>
    </source>
</reference>
<feature type="chain" id="PRO_5043956030" evidence="1">
    <location>
        <begin position="21"/>
        <end position="155"/>
    </location>
</feature>
<feature type="signal peptide" evidence="1">
    <location>
        <begin position="1"/>
        <end position="20"/>
    </location>
</feature>
<accession>A0AAV7XQ80</accession>
<evidence type="ECO:0000313" key="3">
    <source>
        <dbReference type="Proteomes" id="UP001075354"/>
    </source>
</evidence>
<dbReference type="InterPro" id="IPR036728">
    <property type="entry name" value="PBP_GOBP_sf"/>
</dbReference>
<dbReference type="SMART" id="SM00708">
    <property type="entry name" value="PhBP"/>
    <property type="match status" value="1"/>
</dbReference>
<evidence type="ECO:0000313" key="2">
    <source>
        <dbReference type="EMBL" id="KAJ1528451.1"/>
    </source>
</evidence>
<protein>
    <submittedName>
        <fullName evidence="2">Uncharacterized protein</fullName>
    </submittedName>
</protein>
<comment type="caution">
    <text evidence="2">The sequence shown here is derived from an EMBL/GenBank/DDBJ whole genome shotgun (WGS) entry which is preliminary data.</text>
</comment>
<dbReference type="InterPro" id="IPR006170">
    <property type="entry name" value="PBP/GOBP"/>
</dbReference>
<dbReference type="Gene3D" id="1.10.238.20">
    <property type="entry name" value="Pheromone/general odorant binding protein domain"/>
    <property type="match status" value="1"/>
</dbReference>
<name>A0AAV7XQ80_9NEOP</name>
<dbReference type="SUPFAM" id="SSF47565">
    <property type="entry name" value="Insect pheromone/odorant-binding proteins"/>
    <property type="match status" value="1"/>
</dbReference>
<dbReference type="CDD" id="cd23992">
    <property type="entry name" value="PBP_GOBP"/>
    <property type="match status" value="1"/>
</dbReference>
<organism evidence="2 3">
    <name type="scientific">Megalurothrips usitatus</name>
    <name type="common">bean blossom thrips</name>
    <dbReference type="NCBI Taxonomy" id="439358"/>
    <lineage>
        <taxon>Eukaryota</taxon>
        <taxon>Metazoa</taxon>
        <taxon>Ecdysozoa</taxon>
        <taxon>Arthropoda</taxon>
        <taxon>Hexapoda</taxon>
        <taxon>Insecta</taxon>
        <taxon>Pterygota</taxon>
        <taxon>Neoptera</taxon>
        <taxon>Paraneoptera</taxon>
        <taxon>Thysanoptera</taxon>
        <taxon>Terebrantia</taxon>
        <taxon>Thripoidea</taxon>
        <taxon>Thripidae</taxon>
        <taxon>Megalurothrips</taxon>
    </lineage>
</organism>
<dbReference type="Pfam" id="PF01395">
    <property type="entry name" value="PBP_GOBP"/>
    <property type="match status" value="1"/>
</dbReference>